<comment type="similarity">
    <text evidence="1">Belongs to the universal stress protein A family.</text>
</comment>
<dbReference type="RefSeq" id="WP_095518943.1">
    <property type="nucleotide sequence ID" value="NZ_NPKH01000020.1"/>
</dbReference>
<evidence type="ECO:0000313" key="4">
    <source>
        <dbReference type="Proteomes" id="UP000215931"/>
    </source>
</evidence>
<dbReference type="PRINTS" id="PR01438">
    <property type="entry name" value="UNVRSLSTRESS"/>
</dbReference>
<dbReference type="InterPro" id="IPR006016">
    <property type="entry name" value="UspA"/>
</dbReference>
<name>A0A271KH07_9HYPH</name>
<reference evidence="3 4" key="1">
    <citation type="submission" date="2017-08" db="EMBL/GenBank/DDBJ databases">
        <title>Mesorhizobium wenxinae sp. nov., a novel rhizobial species isolated from root nodules of chickpea (Cicer arietinum L.).</title>
        <authorList>
            <person name="Zhang J."/>
        </authorList>
    </citation>
    <scope>NUCLEOTIDE SEQUENCE [LARGE SCALE GENOMIC DNA]</scope>
    <source>
        <strain evidence="4">WYCCWR 10019</strain>
    </source>
</reference>
<dbReference type="Pfam" id="PF00582">
    <property type="entry name" value="Usp"/>
    <property type="match status" value="1"/>
</dbReference>
<dbReference type="PANTHER" id="PTHR46268:SF6">
    <property type="entry name" value="UNIVERSAL STRESS PROTEIN UP12"/>
    <property type="match status" value="1"/>
</dbReference>
<evidence type="ECO:0000313" key="3">
    <source>
        <dbReference type="EMBL" id="PAP95052.1"/>
    </source>
</evidence>
<dbReference type="Gene3D" id="3.40.50.12370">
    <property type="match status" value="1"/>
</dbReference>
<sequence>MTEVIVRHGDPVTGLEVLTNEADTDLVIAGTHGRSGLMHALLGSAASRILNDVPCDVLVVPSRAR</sequence>
<accession>A0A271KH07</accession>
<protein>
    <recommendedName>
        <fullName evidence="2">UspA domain-containing protein</fullName>
    </recommendedName>
</protein>
<evidence type="ECO:0000256" key="1">
    <source>
        <dbReference type="ARBA" id="ARBA00008791"/>
    </source>
</evidence>
<dbReference type="PANTHER" id="PTHR46268">
    <property type="entry name" value="STRESS RESPONSE PROTEIN NHAX"/>
    <property type="match status" value="1"/>
</dbReference>
<keyword evidence="4" id="KW-1185">Reference proteome</keyword>
<dbReference type="CDD" id="cd00293">
    <property type="entry name" value="USP-like"/>
    <property type="match status" value="1"/>
</dbReference>
<proteinExistence type="inferred from homology"/>
<evidence type="ECO:0000259" key="2">
    <source>
        <dbReference type="Pfam" id="PF00582"/>
    </source>
</evidence>
<dbReference type="OrthoDB" id="5564966at2"/>
<dbReference type="AlphaFoldDB" id="A0A271KH07"/>
<dbReference type="EMBL" id="NPKH01000020">
    <property type="protein sequence ID" value="PAP95052.1"/>
    <property type="molecule type" value="Genomic_DNA"/>
</dbReference>
<gene>
    <name evidence="3" type="ORF">CIT31_13250</name>
</gene>
<feature type="domain" description="UspA" evidence="2">
    <location>
        <begin position="2"/>
        <end position="61"/>
    </location>
</feature>
<dbReference type="SUPFAM" id="SSF52402">
    <property type="entry name" value="Adenine nucleotide alpha hydrolases-like"/>
    <property type="match status" value="1"/>
</dbReference>
<dbReference type="InterPro" id="IPR006015">
    <property type="entry name" value="Universal_stress_UspA"/>
</dbReference>
<dbReference type="Proteomes" id="UP000215931">
    <property type="component" value="Unassembled WGS sequence"/>
</dbReference>
<organism evidence="3 4">
    <name type="scientific">Mesorhizobium wenxiniae</name>
    <dbReference type="NCBI Taxonomy" id="2014805"/>
    <lineage>
        <taxon>Bacteria</taxon>
        <taxon>Pseudomonadati</taxon>
        <taxon>Pseudomonadota</taxon>
        <taxon>Alphaproteobacteria</taxon>
        <taxon>Hyphomicrobiales</taxon>
        <taxon>Phyllobacteriaceae</taxon>
        <taxon>Mesorhizobium</taxon>
    </lineage>
</organism>
<comment type="caution">
    <text evidence="3">The sequence shown here is derived from an EMBL/GenBank/DDBJ whole genome shotgun (WGS) entry which is preliminary data.</text>
</comment>